<dbReference type="OrthoDB" id="7356072at2"/>
<dbReference type="InterPro" id="IPR009305">
    <property type="entry name" value="Mpo1-like"/>
</dbReference>
<dbReference type="Proteomes" id="UP000295783">
    <property type="component" value="Unassembled WGS sequence"/>
</dbReference>
<evidence type="ECO:0000313" key="3">
    <source>
        <dbReference type="Proteomes" id="UP000295783"/>
    </source>
</evidence>
<evidence type="ECO:0000256" key="1">
    <source>
        <dbReference type="SAM" id="Phobius"/>
    </source>
</evidence>
<comment type="caution">
    <text evidence="2">The sequence shown here is derived from an EMBL/GenBank/DDBJ whole genome shotgun (WGS) entry which is preliminary data.</text>
</comment>
<dbReference type="PANTHER" id="PTHR34205">
    <property type="entry name" value="TRANSMEMBRANE PROTEIN"/>
    <property type="match status" value="1"/>
</dbReference>
<feature type="transmembrane region" description="Helical" evidence="1">
    <location>
        <begin position="51"/>
        <end position="70"/>
    </location>
</feature>
<evidence type="ECO:0000313" key="2">
    <source>
        <dbReference type="EMBL" id="TDQ80860.1"/>
    </source>
</evidence>
<keyword evidence="1" id="KW-1133">Transmembrane helix</keyword>
<protein>
    <recommendedName>
        <fullName evidence="4">DUF962 domain-containing protein</fullName>
    </recommendedName>
</protein>
<accession>A0A4R6WNI7</accession>
<name>A0A4R6WNI7_9PROT</name>
<proteinExistence type="predicted"/>
<reference evidence="2 3" key="1">
    <citation type="submission" date="2019-03" db="EMBL/GenBank/DDBJ databases">
        <title>Genomic Encyclopedia of Type Strains, Phase III (KMG-III): the genomes of soil and plant-associated and newly described type strains.</title>
        <authorList>
            <person name="Whitman W."/>
        </authorList>
    </citation>
    <scope>NUCLEOTIDE SEQUENCE [LARGE SCALE GENOMIC DNA]</scope>
    <source>
        <strain evidence="2 3">CGMCC 1.7660</strain>
    </source>
</reference>
<dbReference type="AlphaFoldDB" id="A0A4R6WNI7"/>
<keyword evidence="1" id="KW-0472">Membrane</keyword>
<dbReference type="EMBL" id="SNYW01000010">
    <property type="protein sequence ID" value="TDQ80860.1"/>
    <property type="molecule type" value="Genomic_DNA"/>
</dbReference>
<keyword evidence="1" id="KW-0812">Transmembrane</keyword>
<sequence length="116" mass="13108">MSPERPRTYGEFWPLYLREHSRPATRALHVAGTLGGLGLLLLALYLKVGWLVPGALVFAYGLAWIGHFCIERNRPATFRHPLWSLRADFHMVALALFGRLEPELRRHLGADPGNPI</sequence>
<dbReference type="PANTHER" id="PTHR34205:SF2">
    <property type="entry name" value="DUF962 DOMAIN-CONTAINING PROTEIN"/>
    <property type="match status" value="1"/>
</dbReference>
<dbReference type="Pfam" id="PF06127">
    <property type="entry name" value="Mpo1-like"/>
    <property type="match status" value="1"/>
</dbReference>
<feature type="transmembrane region" description="Helical" evidence="1">
    <location>
        <begin position="27"/>
        <end position="45"/>
    </location>
</feature>
<dbReference type="RefSeq" id="WP_133614202.1">
    <property type="nucleotide sequence ID" value="NZ_SNYW01000010.1"/>
</dbReference>
<organism evidence="2 3">
    <name type="scientific">Dongia mobilis</name>
    <dbReference type="NCBI Taxonomy" id="578943"/>
    <lineage>
        <taxon>Bacteria</taxon>
        <taxon>Pseudomonadati</taxon>
        <taxon>Pseudomonadota</taxon>
        <taxon>Alphaproteobacteria</taxon>
        <taxon>Rhodospirillales</taxon>
        <taxon>Dongiaceae</taxon>
        <taxon>Dongia</taxon>
    </lineage>
</organism>
<keyword evidence="3" id="KW-1185">Reference proteome</keyword>
<gene>
    <name evidence="2" type="ORF">A8950_2728</name>
</gene>
<evidence type="ECO:0008006" key="4">
    <source>
        <dbReference type="Google" id="ProtNLM"/>
    </source>
</evidence>